<dbReference type="KEGG" id="maer:DAI18_18885"/>
<dbReference type="GO" id="GO:0003924">
    <property type="term" value="F:GTPase activity"/>
    <property type="evidence" value="ECO:0007669"/>
    <property type="project" value="UniProtKB-UniRule"/>
</dbReference>
<organism evidence="17 18">
    <name type="scientific">Microvirgula aerodenitrificans</name>
    <dbReference type="NCBI Taxonomy" id="57480"/>
    <lineage>
        <taxon>Bacteria</taxon>
        <taxon>Pseudomonadati</taxon>
        <taxon>Pseudomonadota</taxon>
        <taxon>Betaproteobacteria</taxon>
        <taxon>Neisseriales</taxon>
        <taxon>Aquaspirillaceae</taxon>
        <taxon>Microvirgula</taxon>
    </lineage>
</organism>
<evidence type="ECO:0000313" key="17">
    <source>
        <dbReference type="EMBL" id="AVY95875.1"/>
    </source>
</evidence>
<name>A0A2S0PEV7_9NEIS</name>
<evidence type="ECO:0000256" key="8">
    <source>
        <dbReference type="ARBA" id="ARBA00022927"/>
    </source>
</evidence>
<dbReference type="InterPro" id="IPR003593">
    <property type="entry name" value="AAA+_ATPase"/>
</dbReference>
<dbReference type="Proteomes" id="UP000244173">
    <property type="component" value="Chromosome"/>
</dbReference>
<feature type="domain" description="AAA+ ATPase" evidence="15">
    <location>
        <begin position="263"/>
        <end position="399"/>
    </location>
</feature>
<dbReference type="InterPro" id="IPR000897">
    <property type="entry name" value="SRP54_GTPase_dom"/>
</dbReference>
<evidence type="ECO:0000256" key="2">
    <source>
        <dbReference type="ARBA" id="ARBA00008531"/>
    </source>
</evidence>
<feature type="compositionally biased region" description="Basic and acidic residues" evidence="14">
    <location>
        <begin position="129"/>
        <end position="143"/>
    </location>
</feature>
<evidence type="ECO:0000256" key="3">
    <source>
        <dbReference type="ARBA" id="ARBA00014919"/>
    </source>
</evidence>
<evidence type="ECO:0000256" key="1">
    <source>
        <dbReference type="ARBA" id="ARBA00004413"/>
    </source>
</evidence>
<keyword evidence="17" id="KW-0966">Cell projection</keyword>
<dbReference type="GO" id="GO:0015031">
    <property type="term" value="P:protein transport"/>
    <property type="evidence" value="ECO:0007669"/>
    <property type="project" value="UniProtKB-KW"/>
</dbReference>
<dbReference type="SMART" id="SM00382">
    <property type="entry name" value="AAA"/>
    <property type="match status" value="1"/>
</dbReference>
<dbReference type="OrthoDB" id="9778554at2"/>
<evidence type="ECO:0000259" key="16">
    <source>
        <dbReference type="SMART" id="SM00962"/>
    </source>
</evidence>
<evidence type="ECO:0000256" key="14">
    <source>
        <dbReference type="SAM" id="MobiDB-lite"/>
    </source>
</evidence>
<feature type="domain" description="SRP54-type proteins GTP-binding" evidence="16">
    <location>
        <begin position="264"/>
        <end position="456"/>
    </location>
</feature>
<keyword evidence="4" id="KW-0813">Transport</keyword>
<dbReference type="AlphaFoldDB" id="A0A2S0PEV7"/>
<feature type="region of interest" description="Disordered" evidence="14">
    <location>
        <begin position="129"/>
        <end position="167"/>
    </location>
</feature>
<evidence type="ECO:0000256" key="11">
    <source>
        <dbReference type="ARBA" id="ARBA00023225"/>
    </source>
</evidence>
<accession>A0A2S0PEV7</accession>
<dbReference type="SMART" id="SM00962">
    <property type="entry name" value="SRP54"/>
    <property type="match status" value="1"/>
</dbReference>
<keyword evidence="17" id="KW-0969">Cilium</keyword>
<evidence type="ECO:0000259" key="15">
    <source>
        <dbReference type="SMART" id="SM00382"/>
    </source>
</evidence>
<dbReference type="InterPro" id="IPR027417">
    <property type="entry name" value="P-loop_NTPase"/>
</dbReference>
<dbReference type="GO" id="GO:0006614">
    <property type="term" value="P:SRP-dependent cotranslational protein targeting to membrane"/>
    <property type="evidence" value="ECO:0007669"/>
    <property type="project" value="UniProtKB-UniRule"/>
</dbReference>
<dbReference type="SUPFAM" id="SSF52540">
    <property type="entry name" value="P-loop containing nucleoside triphosphate hydrolases"/>
    <property type="match status" value="1"/>
</dbReference>
<dbReference type="GO" id="GO:0005886">
    <property type="term" value="C:plasma membrane"/>
    <property type="evidence" value="ECO:0007669"/>
    <property type="project" value="UniProtKB-SubCell"/>
</dbReference>
<reference evidence="17 18" key="1">
    <citation type="submission" date="2018-04" db="EMBL/GenBank/DDBJ databases">
        <title>Denitrifier Microvirgula.</title>
        <authorList>
            <person name="Anderson E."/>
            <person name="Jang J."/>
            <person name="Ishii S."/>
        </authorList>
    </citation>
    <scope>NUCLEOTIDE SEQUENCE [LARGE SCALE GENOMIC DNA]</scope>
    <source>
        <strain evidence="17 18">BE2.4</strain>
    </source>
</reference>
<proteinExistence type="inferred from homology"/>
<protein>
    <recommendedName>
        <fullName evidence="3 13">Flagellar biosynthesis protein FlhF</fullName>
    </recommendedName>
</protein>
<comment type="similarity">
    <text evidence="2">Belongs to the GTP-binding SRP family.</text>
</comment>
<dbReference type="PANTHER" id="PTHR43134">
    <property type="entry name" value="SIGNAL RECOGNITION PARTICLE RECEPTOR SUBUNIT ALPHA"/>
    <property type="match status" value="1"/>
</dbReference>
<evidence type="ECO:0000256" key="13">
    <source>
        <dbReference type="NCBIfam" id="TIGR03499"/>
    </source>
</evidence>
<dbReference type="NCBIfam" id="TIGR03499">
    <property type="entry name" value="FlhF"/>
    <property type="match status" value="1"/>
</dbReference>
<dbReference type="Gene3D" id="1.20.120.1380">
    <property type="entry name" value="Flagellar FlhF biosynthesis protein, N domain"/>
    <property type="match status" value="1"/>
</dbReference>
<keyword evidence="9" id="KW-0342">GTP-binding</keyword>
<dbReference type="STRING" id="1122240.GCA_000620105_03340"/>
<dbReference type="EMBL" id="CP028519">
    <property type="protein sequence ID" value="AVY95875.1"/>
    <property type="molecule type" value="Genomic_DNA"/>
</dbReference>
<keyword evidence="5" id="KW-1003">Cell membrane</keyword>
<keyword evidence="7" id="KW-1005">Bacterial flagellum biogenesis</keyword>
<keyword evidence="6" id="KW-0547">Nucleotide-binding</keyword>
<evidence type="ECO:0000256" key="6">
    <source>
        <dbReference type="ARBA" id="ARBA00022741"/>
    </source>
</evidence>
<dbReference type="RefSeq" id="WP_107890233.1">
    <property type="nucleotide sequence ID" value="NZ_CP028519.1"/>
</dbReference>
<dbReference type="GO" id="GO:0044781">
    <property type="term" value="P:bacterial-type flagellum organization"/>
    <property type="evidence" value="ECO:0007669"/>
    <property type="project" value="UniProtKB-UniRule"/>
</dbReference>
<keyword evidence="8" id="KW-0653">Protein transport</keyword>
<dbReference type="GO" id="GO:0005525">
    <property type="term" value="F:GTP binding"/>
    <property type="evidence" value="ECO:0007669"/>
    <property type="project" value="UniProtKB-UniRule"/>
</dbReference>
<dbReference type="InterPro" id="IPR047040">
    <property type="entry name" value="FlhF__GTPase_dom"/>
</dbReference>
<sequence>MVVKKFFGKTTRDALRQVRDELGTDALILSNRSVPGGGIEIMAVADADVNTLAASLATNVKHPPRHGGSAAALPPKSAKPSPVASALARTYALPVEPLAEPVARIIPPNEPDTSIKRVDFSRLIARAEEAANREEPARAEPAPRPEPAPAAEAPRDKAPAEAAPTTVRAEAKLDELGDEMRELKALLTAQLASLAWANLEEYHPRQAELFRQLLAVGMSPALCRQLVAKLPAHFDEAAALKWAKSALAHNLRVLPEEEDIIDKGGVYALVGPTGVGKTTTVAKLAARATIKHGPESIALISTDSYRIGAQDQLKLYGRILGVSVYAVDNEADLHLTLADLAHKKLVLIDSVGMGQRDNRVSEQTRMYAAGKRPVRRILLLSANAAGHTLQDVITRYQGEGLAGCILSKVDEAPTLGVGLDVAIRHRLPVLYVTNGQRVPEDLYLSDANYLVERTFQPLKQPRGPFSYEPDEYRILQAAQWGQTA</sequence>
<keyword evidence="18" id="KW-1185">Reference proteome</keyword>
<evidence type="ECO:0000256" key="10">
    <source>
        <dbReference type="ARBA" id="ARBA00023136"/>
    </source>
</evidence>
<keyword evidence="10" id="KW-0472">Membrane</keyword>
<dbReference type="Pfam" id="PF00448">
    <property type="entry name" value="SRP54"/>
    <property type="match status" value="1"/>
</dbReference>
<dbReference type="InterPro" id="IPR020006">
    <property type="entry name" value="FlhF"/>
</dbReference>
<comment type="subcellular location">
    <subcellularLocation>
        <location evidence="1">Cell membrane</location>
        <topology evidence="1">Peripheral membrane protein</topology>
        <orientation evidence="1">Cytoplasmic side</orientation>
    </subcellularLocation>
</comment>
<keyword evidence="11" id="KW-1006">Bacterial flagellum protein export</keyword>
<gene>
    <name evidence="17" type="primary">flhF</name>
    <name evidence="17" type="ORF">DAI18_18885</name>
</gene>
<dbReference type="Gene3D" id="3.40.50.300">
    <property type="entry name" value="P-loop containing nucleotide triphosphate hydrolases"/>
    <property type="match status" value="1"/>
</dbReference>
<dbReference type="CDD" id="cd17873">
    <property type="entry name" value="FlhF"/>
    <property type="match status" value="1"/>
</dbReference>
<dbReference type="GO" id="GO:0005047">
    <property type="term" value="F:signal recognition particle binding"/>
    <property type="evidence" value="ECO:0007669"/>
    <property type="project" value="TreeGrafter"/>
</dbReference>
<feature type="region of interest" description="Disordered" evidence="14">
    <location>
        <begin position="60"/>
        <end position="81"/>
    </location>
</feature>
<evidence type="ECO:0000256" key="5">
    <source>
        <dbReference type="ARBA" id="ARBA00022475"/>
    </source>
</evidence>
<dbReference type="PANTHER" id="PTHR43134:SF3">
    <property type="entry name" value="FLAGELLAR BIOSYNTHESIS PROTEIN FLHF"/>
    <property type="match status" value="1"/>
</dbReference>
<evidence type="ECO:0000256" key="4">
    <source>
        <dbReference type="ARBA" id="ARBA00022448"/>
    </source>
</evidence>
<evidence type="ECO:0000256" key="7">
    <source>
        <dbReference type="ARBA" id="ARBA00022795"/>
    </source>
</evidence>
<dbReference type="FunFam" id="3.40.50.300:FF:000695">
    <property type="entry name" value="Flagellar biosynthesis regulator FlhF"/>
    <property type="match status" value="1"/>
</dbReference>
<evidence type="ECO:0000256" key="9">
    <source>
        <dbReference type="ARBA" id="ARBA00023134"/>
    </source>
</evidence>
<comment type="function">
    <text evidence="12">Necessary for flagellar biosynthesis. May be involved in translocation of the flagellum.</text>
</comment>
<feature type="compositionally biased region" description="Low complexity" evidence="14">
    <location>
        <begin position="69"/>
        <end position="81"/>
    </location>
</feature>
<keyword evidence="17" id="KW-0282">Flagellum</keyword>
<evidence type="ECO:0000313" key="18">
    <source>
        <dbReference type="Proteomes" id="UP000244173"/>
    </source>
</evidence>
<evidence type="ECO:0000256" key="12">
    <source>
        <dbReference type="ARBA" id="ARBA00025337"/>
    </source>
</evidence>